<keyword evidence="3" id="KW-1185">Reference proteome</keyword>
<reference evidence="2" key="2">
    <citation type="submission" date="2023-06" db="EMBL/GenBank/DDBJ databases">
        <authorList>
            <consortium name="Lawrence Berkeley National Laboratory"/>
            <person name="Mondo S.J."/>
            <person name="Hensen N."/>
            <person name="Bonometti L."/>
            <person name="Westerberg I."/>
            <person name="Brannstrom I.O."/>
            <person name="Guillou S."/>
            <person name="Cros-Aarteil S."/>
            <person name="Calhoun S."/>
            <person name="Haridas S."/>
            <person name="Kuo A."/>
            <person name="Pangilinan J."/>
            <person name="Riley R."/>
            <person name="Labutti K."/>
            <person name="Andreopoulos B."/>
            <person name="Lipzen A."/>
            <person name="Chen C."/>
            <person name="Yanf M."/>
            <person name="Daum C."/>
            <person name="Ng V."/>
            <person name="Clum A."/>
            <person name="Steindorff A."/>
            <person name="Ohm R."/>
            <person name="Martin F."/>
            <person name="Silar P."/>
            <person name="Natvig D."/>
            <person name="Lalanne C."/>
            <person name="Gautier V."/>
            <person name="Ament-Velasquez S.L."/>
            <person name="Kruys A."/>
            <person name="Hutchinson M.I."/>
            <person name="Powell A.J."/>
            <person name="Barry K."/>
            <person name="Miller A.N."/>
            <person name="Grigoriev I.V."/>
            <person name="Debuchy R."/>
            <person name="Gladieux P."/>
            <person name="Thoren M.H."/>
            <person name="Johannesson H."/>
        </authorList>
    </citation>
    <scope>NUCLEOTIDE SEQUENCE</scope>
    <source>
        <strain evidence="2">CBS 333.67</strain>
    </source>
</reference>
<comment type="caution">
    <text evidence="2">The sequence shown here is derived from an EMBL/GenBank/DDBJ whole genome shotgun (WGS) entry which is preliminary data.</text>
</comment>
<proteinExistence type="predicted"/>
<evidence type="ECO:0000313" key="2">
    <source>
        <dbReference type="EMBL" id="KAK3304988.1"/>
    </source>
</evidence>
<feature type="transmembrane region" description="Helical" evidence="1">
    <location>
        <begin position="12"/>
        <end position="31"/>
    </location>
</feature>
<evidence type="ECO:0000256" key="1">
    <source>
        <dbReference type="SAM" id="Phobius"/>
    </source>
</evidence>
<sequence>MAGSGRHAAFRIKATLLSPILFFSPILFLSITTQRLQTVERHRISQQLPRSGEAGRRHGSLTRRWPRWSGVVVGRDSDPLPTRLTRERASQQAAVSMQVIVNLESNACARWQDCS</sequence>
<gene>
    <name evidence="2" type="ORF">B0T15DRAFT_186609</name>
</gene>
<dbReference type="GeneID" id="87881212"/>
<keyword evidence="1" id="KW-0812">Transmembrane</keyword>
<reference evidence="2" key="1">
    <citation type="journal article" date="2023" name="Mol. Phylogenet. Evol.">
        <title>Genome-scale phylogeny and comparative genomics of the fungal order Sordariales.</title>
        <authorList>
            <person name="Hensen N."/>
            <person name="Bonometti L."/>
            <person name="Westerberg I."/>
            <person name="Brannstrom I.O."/>
            <person name="Guillou S."/>
            <person name="Cros-Aarteil S."/>
            <person name="Calhoun S."/>
            <person name="Haridas S."/>
            <person name="Kuo A."/>
            <person name="Mondo S."/>
            <person name="Pangilinan J."/>
            <person name="Riley R."/>
            <person name="LaButti K."/>
            <person name="Andreopoulos B."/>
            <person name="Lipzen A."/>
            <person name="Chen C."/>
            <person name="Yan M."/>
            <person name="Daum C."/>
            <person name="Ng V."/>
            <person name="Clum A."/>
            <person name="Steindorff A."/>
            <person name="Ohm R.A."/>
            <person name="Martin F."/>
            <person name="Silar P."/>
            <person name="Natvig D.O."/>
            <person name="Lalanne C."/>
            <person name="Gautier V."/>
            <person name="Ament-Velasquez S.L."/>
            <person name="Kruys A."/>
            <person name="Hutchinson M.I."/>
            <person name="Powell A.J."/>
            <person name="Barry K."/>
            <person name="Miller A.N."/>
            <person name="Grigoriev I.V."/>
            <person name="Debuchy R."/>
            <person name="Gladieux P."/>
            <person name="Hiltunen Thoren M."/>
            <person name="Johannesson H."/>
        </authorList>
    </citation>
    <scope>NUCLEOTIDE SEQUENCE</scope>
    <source>
        <strain evidence="2">CBS 333.67</strain>
    </source>
</reference>
<name>A0AAJ0GRV8_9PEZI</name>
<accession>A0AAJ0GRV8</accession>
<evidence type="ECO:0000313" key="3">
    <source>
        <dbReference type="Proteomes" id="UP001273166"/>
    </source>
</evidence>
<keyword evidence="1" id="KW-1133">Transmembrane helix</keyword>
<dbReference type="RefSeq" id="XP_062720768.1">
    <property type="nucleotide sequence ID" value="XM_062862383.1"/>
</dbReference>
<organism evidence="2 3">
    <name type="scientific">Chaetomium strumarium</name>
    <dbReference type="NCBI Taxonomy" id="1170767"/>
    <lineage>
        <taxon>Eukaryota</taxon>
        <taxon>Fungi</taxon>
        <taxon>Dikarya</taxon>
        <taxon>Ascomycota</taxon>
        <taxon>Pezizomycotina</taxon>
        <taxon>Sordariomycetes</taxon>
        <taxon>Sordariomycetidae</taxon>
        <taxon>Sordariales</taxon>
        <taxon>Chaetomiaceae</taxon>
        <taxon>Chaetomium</taxon>
    </lineage>
</organism>
<keyword evidence="1" id="KW-0472">Membrane</keyword>
<dbReference type="EMBL" id="JAUDZG010000004">
    <property type="protein sequence ID" value="KAK3304988.1"/>
    <property type="molecule type" value="Genomic_DNA"/>
</dbReference>
<protein>
    <submittedName>
        <fullName evidence="2">Uncharacterized protein</fullName>
    </submittedName>
</protein>
<dbReference type="AlphaFoldDB" id="A0AAJ0GRV8"/>
<dbReference type="Proteomes" id="UP001273166">
    <property type="component" value="Unassembled WGS sequence"/>
</dbReference>